<organism evidence="6 7">
    <name type="scientific">Cupriavidus pampae</name>
    <dbReference type="NCBI Taxonomy" id="659251"/>
    <lineage>
        <taxon>Bacteria</taxon>
        <taxon>Pseudomonadati</taxon>
        <taxon>Pseudomonadota</taxon>
        <taxon>Betaproteobacteria</taxon>
        <taxon>Burkholderiales</taxon>
        <taxon>Burkholderiaceae</taxon>
        <taxon>Cupriavidus</taxon>
    </lineage>
</organism>
<comment type="similarity">
    <text evidence="1">Belongs to the 'phage' integrase family.</text>
</comment>
<dbReference type="Pfam" id="PF00589">
    <property type="entry name" value="Phage_integrase"/>
    <property type="match status" value="1"/>
</dbReference>
<name>A0ABM8XUH1_9BURK</name>
<evidence type="ECO:0000313" key="6">
    <source>
        <dbReference type="EMBL" id="CAG9184025.1"/>
    </source>
</evidence>
<feature type="domain" description="Tyr recombinase" evidence="5">
    <location>
        <begin position="4"/>
        <end position="222"/>
    </location>
</feature>
<dbReference type="InterPro" id="IPR002104">
    <property type="entry name" value="Integrase_catalytic"/>
</dbReference>
<reference evidence="6 7" key="1">
    <citation type="submission" date="2021-08" db="EMBL/GenBank/DDBJ databases">
        <authorList>
            <person name="Peeters C."/>
        </authorList>
    </citation>
    <scope>NUCLEOTIDE SEQUENCE [LARGE SCALE GENOMIC DNA]</scope>
    <source>
        <strain evidence="6 7">LMG 32289</strain>
    </source>
</reference>
<dbReference type="PANTHER" id="PTHR30349:SF41">
    <property type="entry name" value="INTEGRASE_RECOMBINASE PROTEIN MJ0367-RELATED"/>
    <property type="match status" value="1"/>
</dbReference>
<keyword evidence="2" id="KW-0229">DNA integration</keyword>
<evidence type="ECO:0000256" key="2">
    <source>
        <dbReference type="ARBA" id="ARBA00022908"/>
    </source>
</evidence>
<keyword evidence="3" id="KW-0238">DNA-binding</keyword>
<evidence type="ECO:0000256" key="1">
    <source>
        <dbReference type="ARBA" id="ARBA00008857"/>
    </source>
</evidence>
<protein>
    <submittedName>
        <fullName evidence="6">Tyrosine recombinase XerC</fullName>
    </submittedName>
</protein>
<dbReference type="RefSeq" id="WP_223994334.1">
    <property type="nucleotide sequence ID" value="NZ_CAJZAG010000012.1"/>
</dbReference>
<dbReference type="Proteomes" id="UP000706525">
    <property type="component" value="Unassembled WGS sequence"/>
</dbReference>
<dbReference type="Gene3D" id="1.10.443.10">
    <property type="entry name" value="Intergrase catalytic core"/>
    <property type="match status" value="1"/>
</dbReference>
<gene>
    <name evidence="6" type="primary">xerC_6</name>
    <name evidence="6" type="ORF">LMG32289_05489</name>
</gene>
<keyword evidence="4" id="KW-0233">DNA recombination</keyword>
<dbReference type="InterPro" id="IPR050090">
    <property type="entry name" value="Tyrosine_recombinase_XerCD"/>
</dbReference>
<dbReference type="SUPFAM" id="SSF56349">
    <property type="entry name" value="DNA breaking-rejoining enzymes"/>
    <property type="match status" value="1"/>
</dbReference>
<dbReference type="PROSITE" id="PS51257">
    <property type="entry name" value="PROKAR_LIPOPROTEIN"/>
    <property type="match status" value="1"/>
</dbReference>
<dbReference type="CDD" id="cd00397">
    <property type="entry name" value="DNA_BRE_C"/>
    <property type="match status" value="1"/>
</dbReference>
<keyword evidence="7" id="KW-1185">Reference proteome</keyword>
<dbReference type="InterPro" id="IPR013762">
    <property type="entry name" value="Integrase-like_cat_sf"/>
</dbReference>
<proteinExistence type="inferred from homology"/>
<accession>A0ABM8XUH1</accession>
<comment type="caution">
    <text evidence="6">The sequence shown here is derived from an EMBL/GenBank/DDBJ whole genome shotgun (WGS) entry which is preliminary data.</text>
</comment>
<dbReference type="InterPro" id="IPR011010">
    <property type="entry name" value="DNA_brk_join_enz"/>
</dbReference>
<evidence type="ECO:0000256" key="3">
    <source>
        <dbReference type="ARBA" id="ARBA00023125"/>
    </source>
</evidence>
<dbReference type="PANTHER" id="PTHR30349">
    <property type="entry name" value="PHAGE INTEGRASE-RELATED"/>
    <property type="match status" value="1"/>
</dbReference>
<dbReference type="EMBL" id="CAJZAG010000012">
    <property type="protein sequence ID" value="CAG9184025.1"/>
    <property type="molecule type" value="Genomic_DNA"/>
</dbReference>
<dbReference type="PROSITE" id="PS51898">
    <property type="entry name" value="TYR_RECOMBINASE"/>
    <property type="match status" value="1"/>
</dbReference>
<evidence type="ECO:0000256" key="4">
    <source>
        <dbReference type="ARBA" id="ARBA00023172"/>
    </source>
</evidence>
<evidence type="ECO:0000313" key="7">
    <source>
        <dbReference type="Proteomes" id="UP000706525"/>
    </source>
</evidence>
<evidence type="ECO:0000259" key="5">
    <source>
        <dbReference type="PROSITE" id="PS51898"/>
    </source>
</evidence>
<sequence>MATRRARTLSRTDISSIIQSIAGCSRRPERDLVILLLGLTCGMRVSEIARLRVEDVLDRAGNLRAEVSLRAAITKGGRQRNVFLSNVQMQTAMDRYLQWRIHNEAMTLRAREYRGLDPASPLVLTPRGEPYVLAAKRREAASGVSKTYWAADGLQAYVTQLYSRLGLGKGFTSHSGRRTFATRLVEKGTDIETVRALLGHVDLDHVAVYVDVTPAQLREAVRRVL</sequence>